<dbReference type="Proteomes" id="UP001185092">
    <property type="component" value="Unassembled WGS sequence"/>
</dbReference>
<feature type="signal peptide" evidence="2">
    <location>
        <begin position="1"/>
        <end position="20"/>
    </location>
</feature>
<feature type="chain" id="PRO_5042277729" description="Acetoacetate decarboxylase" evidence="2">
    <location>
        <begin position="21"/>
        <end position="288"/>
    </location>
</feature>
<dbReference type="Pfam" id="PF06314">
    <property type="entry name" value="ADC"/>
    <property type="match status" value="1"/>
</dbReference>
<feature type="region of interest" description="Disordered" evidence="1">
    <location>
        <begin position="34"/>
        <end position="54"/>
    </location>
</feature>
<comment type="caution">
    <text evidence="3">The sequence shown here is derived from an EMBL/GenBank/DDBJ whole genome shotgun (WGS) entry which is preliminary data.</text>
</comment>
<dbReference type="InterPro" id="IPR023375">
    <property type="entry name" value="ADC_dom_sf"/>
</dbReference>
<accession>A0AAE4BSZ1</accession>
<dbReference type="EMBL" id="JAVDQD010000004">
    <property type="protein sequence ID" value="MDR6240281.1"/>
    <property type="molecule type" value="Genomic_DNA"/>
</dbReference>
<dbReference type="RefSeq" id="WP_309940180.1">
    <property type="nucleotide sequence ID" value="NZ_AP025305.1"/>
</dbReference>
<proteinExistence type="predicted"/>
<organism evidence="3 4">
    <name type="scientific">Aureibacter tunicatorum</name>
    <dbReference type="NCBI Taxonomy" id="866807"/>
    <lineage>
        <taxon>Bacteria</taxon>
        <taxon>Pseudomonadati</taxon>
        <taxon>Bacteroidota</taxon>
        <taxon>Cytophagia</taxon>
        <taxon>Cytophagales</taxon>
        <taxon>Persicobacteraceae</taxon>
        <taxon>Aureibacter</taxon>
    </lineage>
</organism>
<dbReference type="GO" id="GO:0016829">
    <property type="term" value="F:lyase activity"/>
    <property type="evidence" value="ECO:0007669"/>
    <property type="project" value="InterPro"/>
</dbReference>
<gene>
    <name evidence="3" type="ORF">HNQ88_003347</name>
</gene>
<dbReference type="PROSITE" id="PS51257">
    <property type="entry name" value="PROKAR_LIPOPROTEIN"/>
    <property type="match status" value="1"/>
</dbReference>
<protein>
    <recommendedName>
        <fullName evidence="5">Acetoacetate decarboxylase</fullName>
    </recommendedName>
</protein>
<sequence length="288" mass="33074">MKNKILKTALTILVPLNVMLFSCETSDISETPLISTTNSSQETNPQPSDIALTDSSSNYNTYRYLENDGISMYYETQEKEVYRSLLPDILDMPEQLLVYVFITDFYKLDYGAEPYKENSLFLLAEYEGRKVWHCIYMPVTSEESMWAGIFKLGLPKSMGEIELFRSSPIYTGYGIGPDQRRMDLTVNTENYMVSENQKNLMKELSLISMLNIRNDNIIEMGKTGEMRSIFEISEQYPRLLTVEYGDGNISFDSKYSEEAHPFSLTPSNIIGAYYLKNKIPFSLTGTPW</sequence>
<evidence type="ECO:0000256" key="2">
    <source>
        <dbReference type="SAM" id="SignalP"/>
    </source>
</evidence>
<evidence type="ECO:0000313" key="3">
    <source>
        <dbReference type="EMBL" id="MDR6240281.1"/>
    </source>
</evidence>
<evidence type="ECO:0000313" key="4">
    <source>
        <dbReference type="Proteomes" id="UP001185092"/>
    </source>
</evidence>
<dbReference type="SUPFAM" id="SSF160104">
    <property type="entry name" value="Acetoacetate decarboxylase-like"/>
    <property type="match status" value="1"/>
</dbReference>
<dbReference type="AlphaFoldDB" id="A0AAE4BSZ1"/>
<evidence type="ECO:0000256" key="1">
    <source>
        <dbReference type="SAM" id="MobiDB-lite"/>
    </source>
</evidence>
<reference evidence="3" key="1">
    <citation type="submission" date="2023-07" db="EMBL/GenBank/DDBJ databases">
        <title>Genomic Encyclopedia of Type Strains, Phase IV (KMG-IV): sequencing the most valuable type-strain genomes for metagenomic binning, comparative biology and taxonomic classification.</title>
        <authorList>
            <person name="Goeker M."/>
        </authorList>
    </citation>
    <scope>NUCLEOTIDE SEQUENCE</scope>
    <source>
        <strain evidence="3">DSM 26174</strain>
    </source>
</reference>
<evidence type="ECO:0008006" key="5">
    <source>
        <dbReference type="Google" id="ProtNLM"/>
    </source>
</evidence>
<name>A0AAE4BSZ1_9BACT</name>
<keyword evidence="2" id="KW-0732">Signal</keyword>
<dbReference type="Gene3D" id="2.40.400.10">
    <property type="entry name" value="Acetoacetate decarboxylase-like"/>
    <property type="match status" value="1"/>
</dbReference>
<keyword evidence="4" id="KW-1185">Reference proteome</keyword>
<dbReference type="InterPro" id="IPR010451">
    <property type="entry name" value="Acetoacetate_decarboxylase"/>
</dbReference>